<sequence>MSKHVSYVVSAHGNSIKDDYIILPPGFRVIQLCTYSLCPAAYFNNFYLYKLLYTLNENNFSLVDNLDIINNIVKFDDHKVSLCVYSGNIDDKFINVLGNIGCSKKQLNKINNISFSADNGHVFRDGIYKAPLNAKIIRRDNKNTVRTSEQLKIYFENTDFHDLDDANNFISIVDPEAIIIKPSLNRKLSLKVHSPYWSFHTQSGIHSVNGSNMNNLRDLINSIKSLENYDNQENMMVTIIISSCVGNTDEKFKSLCNINLDTYIYKDINYLNNDGTSCITTLEKYDIAKKNNFSYKLPKCISCNTIKLPLNKYRINNGQLFPTYQNNNIYQINLADSIEFKNISNDDIKKTFKDVLTNFITKHFIKEENTFNRFLYIVYENINNGINYYCSINNLPNNSIKLFYKGGNILRNIYKNFIKEYPESCFENMNIKYSQYFKKSDIDYSIIIDHSLPNWENIYKDITNIVFHILRNIRNTDIVKELDYYDYSYNLKYCYLMQLLGELNDLCSSDTINEKYHNGKFDCIVFDDLVVSDNDAVLLDEYLYDNDDNNISPDTFTSKICDFYIHNNNNTRYIYNFKDQCNTCFASINDTIDNTALNNNNIMYRTRFNLARLKLNFLALFTTSTGDKIKFNLNGELIDVSISHREDTRSIYLNEHNDTDLAKYGLITNNINMTLNILCETIVGEKTDLETMLFQQQFLPWNIQKYEKRINRLIVVYMILILKLRKNIKEKMQLLINVFSSLKNISQNKLKTCSFGVDIFNVLCYNIILLNKNYNNDQEYKKFINYFIEGIKDILDCFTKLYNWLKVHGKYDEKYSLEGGNLNKYKYLKYKNKYIASKK</sequence>
<organism evidence="1">
    <name type="scientific">Hokovirus HKV1</name>
    <dbReference type="NCBI Taxonomy" id="1977638"/>
    <lineage>
        <taxon>Viruses</taxon>
        <taxon>Varidnaviria</taxon>
        <taxon>Bamfordvirae</taxon>
        <taxon>Nucleocytoviricota</taxon>
        <taxon>Megaviricetes</taxon>
        <taxon>Imitervirales</taxon>
        <taxon>Mimiviridae</taxon>
        <taxon>Klosneuvirinae</taxon>
        <taxon>Hokovirus</taxon>
    </lineage>
</organism>
<name>A0A1V0SET6_9VIRU</name>
<gene>
    <name evidence="1" type="ORF">Hokovirus_1_116</name>
</gene>
<accession>A0A1V0SET6</accession>
<dbReference type="EMBL" id="KY684103">
    <property type="protein sequence ID" value="ARF10237.1"/>
    <property type="molecule type" value="Genomic_DNA"/>
</dbReference>
<evidence type="ECO:0000313" key="1">
    <source>
        <dbReference type="EMBL" id="ARF10237.1"/>
    </source>
</evidence>
<protein>
    <submittedName>
        <fullName evidence="1">Uncharacterized protein</fullName>
    </submittedName>
</protein>
<proteinExistence type="predicted"/>
<reference evidence="1" key="1">
    <citation type="journal article" date="2017" name="Science">
        <title>Giant viruses with an expanded complement of translation system components.</title>
        <authorList>
            <person name="Schulz F."/>
            <person name="Yutin N."/>
            <person name="Ivanova N.N."/>
            <person name="Ortega D.R."/>
            <person name="Lee T.K."/>
            <person name="Vierheilig J."/>
            <person name="Daims H."/>
            <person name="Horn M."/>
            <person name="Wagner M."/>
            <person name="Jensen G.J."/>
            <person name="Kyrpides N.C."/>
            <person name="Koonin E.V."/>
            <person name="Woyke T."/>
        </authorList>
    </citation>
    <scope>NUCLEOTIDE SEQUENCE</scope>
    <source>
        <strain evidence="1">HKV1</strain>
    </source>
</reference>